<keyword evidence="2" id="KW-1185">Reference proteome</keyword>
<dbReference type="SMART" id="SM00248">
    <property type="entry name" value="ANK"/>
    <property type="match status" value="4"/>
</dbReference>
<dbReference type="PANTHER" id="PTHR24159:SF5">
    <property type="entry name" value="ANK_REP_REGION DOMAIN-CONTAINING PROTEIN"/>
    <property type="match status" value="1"/>
</dbReference>
<accession>A0A1J4JEZ6</accession>
<dbReference type="AlphaFoldDB" id="A0A1J4JEZ6"/>
<reference evidence="1" key="1">
    <citation type="submission" date="2016-10" db="EMBL/GenBank/DDBJ databases">
        <authorList>
            <person name="Benchimol M."/>
            <person name="Almeida L.G."/>
            <person name="Vasconcelos A.T."/>
            <person name="Perreira-Neves A."/>
            <person name="Rosa I.A."/>
            <person name="Tasca T."/>
            <person name="Bogo M.R."/>
            <person name="de Souza W."/>
        </authorList>
    </citation>
    <scope>NUCLEOTIDE SEQUENCE [LARGE SCALE GENOMIC DNA]</scope>
    <source>
        <strain evidence="1">K</strain>
    </source>
</reference>
<dbReference type="SUPFAM" id="SSF48403">
    <property type="entry name" value="Ankyrin repeat"/>
    <property type="match status" value="1"/>
</dbReference>
<gene>
    <name evidence="1" type="ORF">TRFO_10162</name>
</gene>
<proteinExistence type="predicted"/>
<dbReference type="RefSeq" id="XP_068349348.1">
    <property type="nucleotide sequence ID" value="XM_068495271.1"/>
</dbReference>
<sequence length="478" mass="54327">MVDLSLYLSAESLQEARLIADIENMLMNLQKENFLDVFNRIKTSVFITTVNRVKQLASHVIFAVSKRYMSIPLYSKLICDLYDIRSEQNQLSQLHSAFFPLIIPCNVDSRTLYFLYFCAVGSLFTDVDIVDVLRDSLKKEPDQITELLTLFCFFAPEVEEYDKPLFSKFIKAVIKEAGQPFCHSYVKQFGSELHDLCVDNWSLLKSRREAMKSGDKIIDSLFSDSVDEFQTIVSHSAHFDLNQNINESIFSPPHMFSKTLIQFAARCGSVKCFKYLLLNRADLRGTVDSAIIGGSNEIVRILKQHNCDFTGSLAAAAKAHRNAIFHWLEATDYPVCKDIQSNDIEAIFGAVEACNMPLILELLEKGIDINLQSHTGENIFSASITTPIDAFSLFVNHTDIDITKSMNGSSPLSTAVDRRNVGAVDFFFHQNRFDLRDRFKMENLIHIAAYQGDAEIMKIILNYPHTDVNSVNRVFYVY</sequence>
<evidence type="ECO:0000313" key="1">
    <source>
        <dbReference type="EMBL" id="OHS96211.1"/>
    </source>
</evidence>
<dbReference type="Gene3D" id="1.25.40.20">
    <property type="entry name" value="Ankyrin repeat-containing domain"/>
    <property type="match status" value="1"/>
</dbReference>
<name>A0A1J4JEZ6_9EUKA</name>
<dbReference type="OrthoDB" id="426293at2759"/>
<dbReference type="InterPro" id="IPR002110">
    <property type="entry name" value="Ankyrin_rpt"/>
</dbReference>
<comment type="caution">
    <text evidence="1">The sequence shown here is derived from an EMBL/GenBank/DDBJ whole genome shotgun (WGS) entry which is preliminary data.</text>
</comment>
<protein>
    <recommendedName>
        <fullName evidence="3">DUF3447 domain-containing protein</fullName>
    </recommendedName>
</protein>
<dbReference type="PANTHER" id="PTHR24159">
    <property type="match status" value="1"/>
</dbReference>
<evidence type="ECO:0000313" key="2">
    <source>
        <dbReference type="Proteomes" id="UP000179807"/>
    </source>
</evidence>
<dbReference type="InterPro" id="IPR036770">
    <property type="entry name" value="Ankyrin_rpt-contain_sf"/>
</dbReference>
<dbReference type="EMBL" id="MLAK01001193">
    <property type="protein sequence ID" value="OHS96211.1"/>
    <property type="molecule type" value="Genomic_DNA"/>
</dbReference>
<dbReference type="Proteomes" id="UP000179807">
    <property type="component" value="Unassembled WGS sequence"/>
</dbReference>
<dbReference type="VEuPathDB" id="TrichDB:TRFO_10162"/>
<evidence type="ECO:0008006" key="3">
    <source>
        <dbReference type="Google" id="ProtNLM"/>
    </source>
</evidence>
<dbReference type="GeneID" id="94829975"/>
<organism evidence="1 2">
    <name type="scientific">Tritrichomonas foetus</name>
    <dbReference type="NCBI Taxonomy" id="1144522"/>
    <lineage>
        <taxon>Eukaryota</taxon>
        <taxon>Metamonada</taxon>
        <taxon>Parabasalia</taxon>
        <taxon>Tritrichomonadida</taxon>
        <taxon>Tritrichomonadidae</taxon>
        <taxon>Tritrichomonas</taxon>
    </lineage>
</organism>